<protein>
    <submittedName>
        <fullName evidence="2">Uncharacterized protein</fullName>
    </submittedName>
</protein>
<keyword evidence="3" id="KW-1185">Reference proteome</keyword>
<dbReference type="Proteomes" id="UP000499080">
    <property type="component" value="Unassembled WGS sequence"/>
</dbReference>
<reference evidence="2 3" key="1">
    <citation type="journal article" date="2019" name="Sci. Rep.">
        <title>Orb-weaving spider Araneus ventricosus genome elucidates the spidroin gene catalogue.</title>
        <authorList>
            <person name="Kono N."/>
            <person name="Nakamura H."/>
            <person name="Ohtoshi R."/>
            <person name="Moran D.A.P."/>
            <person name="Shinohara A."/>
            <person name="Yoshida Y."/>
            <person name="Fujiwara M."/>
            <person name="Mori M."/>
            <person name="Tomita M."/>
            <person name="Arakawa K."/>
        </authorList>
    </citation>
    <scope>NUCLEOTIDE SEQUENCE [LARGE SCALE GENOMIC DNA]</scope>
</reference>
<evidence type="ECO:0000313" key="3">
    <source>
        <dbReference type="Proteomes" id="UP000499080"/>
    </source>
</evidence>
<comment type="caution">
    <text evidence="2">The sequence shown here is derived from an EMBL/GenBank/DDBJ whole genome shotgun (WGS) entry which is preliminary data.</text>
</comment>
<name>A0A4Y2H1V4_ARAVE</name>
<feature type="region of interest" description="Disordered" evidence="1">
    <location>
        <begin position="41"/>
        <end position="64"/>
    </location>
</feature>
<dbReference type="AlphaFoldDB" id="A0A4Y2H1V4"/>
<sequence>RADIIPYPVLGIESFVAAGFPRKENIPRQIPFLGITSFEERASQLSSPKPVLREQRKFRPMQSR</sequence>
<dbReference type="EMBL" id="BGPR01179799">
    <property type="protein sequence ID" value="GBM58926.1"/>
    <property type="molecule type" value="Genomic_DNA"/>
</dbReference>
<accession>A0A4Y2H1V4</accession>
<evidence type="ECO:0000313" key="2">
    <source>
        <dbReference type="EMBL" id="GBM58926.1"/>
    </source>
</evidence>
<gene>
    <name evidence="2" type="ORF">AVEN_39658_1</name>
</gene>
<evidence type="ECO:0000256" key="1">
    <source>
        <dbReference type="SAM" id="MobiDB-lite"/>
    </source>
</evidence>
<feature type="non-terminal residue" evidence="2">
    <location>
        <position position="1"/>
    </location>
</feature>
<proteinExistence type="predicted"/>
<organism evidence="2 3">
    <name type="scientific">Araneus ventricosus</name>
    <name type="common">Orbweaver spider</name>
    <name type="synonym">Epeira ventricosa</name>
    <dbReference type="NCBI Taxonomy" id="182803"/>
    <lineage>
        <taxon>Eukaryota</taxon>
        <taxon>Metazoa</taxon>
        <taxon>Ecdysozoa</taxon>
        <taxon>Arthropoda</taxon>
        <taxon>Chelicerata</taxon>
        <taxon>Arachnida</taxon>
        <taxon>Araneae</taxon>
        <taxon>Araneomorphae</taxon>
        <taxon>Entelegynae</taxon>
        <taxon>Araneoidea</taxon>
        <taxon>Araneidae</taxon>
        <taxon>Araneus</taxon>
    </lineage>
</organism>